<name>W3X425_PESFW</name>
<dbReference type="InterPro" id="IPR003959">
    <property type="entry name" value="ATPase_AAA_core"/>
</dbReference>
<dbReference type="Proteomes" id="UP000030651">
    <property type="component" value="Unassembled WGS sequence"/>
</dbReference>
<evidence type="ECO:0000313" key="4">
    <source>
        <dbReference type="Proteomes" id="UP000030651"/>
    </source>
</evidence>
<dbReference type="OMA" id="LQYATTW"/>
<dbReference type="SUPFAM" id="SSF52540">
    <property type="entry name" value="P-loop containing nucleoside triphosphate hydrolases"/>
    <property type="match status" value="1"/>
</dbReference>
<dbReference type="eggNOG" id="KOG0733">
    <property type="taxonomic scope" value="Eukaryota"/>
</dbReference>
<accession>W3X425</accession>
<dbReference type="SMART" id="SM00382">
    <property type="entry name" value="AAA"/>
    <property type="match status" value="1"/>
</dbReference>
<sequence>MDHQDTNGVHPTAPLKCELKTWHTREDGKGNKVRTPVQGTDALRPDNDSSSHALVLERGFDKKSQLLWTTLTVNSPHILKALRDAVGRYPTVPSDFTESFTMSSPFQMLYHHWEDLHAYKTTLEDGEDDARMHLNLLFGFMESEMGDSKRAIEKQFASGYCDYDNLWLIFKPGALAITHFKSHPWLMRVTKTAYEENARDGKWLEVHTVYTGHDGKNPGETKHIIKVKQKESFAQGHPERILNLPVYPRKYHTEGEALEERLRSRGERFISLSGRNSIQNYDGAAEYLKEAPPDFYDPNEASTWQVWRSYAEKGRIVLDLSSFHEENRGMTISAPQDESTTDTAMCPPYVFGFSCGRKDWGRFLVSIVREASWKPDPFSSLEVPSNQKMLVQALVSSHDFPGNDRDRNEQKGKGLVFLLHGPPGAGKTLTAECAAELSHRALFSCSMSELNKYNSAWYFEHRLAQVLRLATAWKAVVLLDEADVFLEARRDDSAADGERNALVAVFLRHLEYFSGIVFLTTNRIHVFDDAMKSRIHLAIGFNAPGTAARRAIWSRNIQQLPKDQVDPNVEEALDRLAAEELNGREIANTLTTANTFARFSKEPLGIQHIETVMVVRRDFENILKKGNPA</sequence>
<dbReference type="Pfam" id="PF22942">
    <property type="entry name" value="DUF7025"/>
    <property type="match status" value="1"/>
</dbReference>
<proteinExistence type="predicted"/>
<dbReference type="OrthoDB" id="10042665at2759"/>
<dbReference type="PANTHER" id="PTHR46411:SF3">
    <property type="entry name" value="AAA+ ATPASE DOMAIN-CONTAINING PROTEIN"/>
    <property type="match status" value="1"/>
</dbReference>
<organism evidence="3 4">
    <name type="scientific">Pestalotiopsis fici (strain W106-1 / CGMCC3.15140)</name>
    <dbReference type="NCBI Taxonomy" id="1229662"/>
    <lineage>
        <taxon>Eukaryota</taxon>
        <taxon>Fungi</taxon>
        <taxon>Dikarya</taxon>
        <taxon>Ascomycota</taxon>
        <taxon>Pezizomycotina</taxon>
        <taxon>Sordariomycetes</taxon>
        <taxon>Xylariomycetidae</taxon>
        <taxon>Amphisphaeriales</taxon>
        <taxon>Sporocadaceae</taxon>
        <taxon>Pestalotiopsis</taxon>
    </lineage>
</organism>
<feature type="domain" description="AAA+ ATPase" evidence="2">
    <location>
        <begin position="413"/>
        <end position="545"/>
    </location>
</feature>
<protein>
    <recommendedName>
        <fullName evidence="2">AAA+ ATPase domain-containing protein</fullName>
    </recommendedName>
</protein>
<dbReference type="HOGENOM" id="CLU_004471_6_2_1"/>
<evidence type="ECO:0000313" key="3">
    <source>
        <dbReference type="EMBL" id="ETS79926.1"/>
    </source>
</evidence>
<dbReference type="InterPro" id="IPR027417">
    <property type="entry name" value="P-loop_NTPase"/>
</dbReference>
<reference evidence="4" key="1">
    <citation type="journal article" date="2015" name="BMC Genomics">
        <title>Genomic and transcriptomic analysis of the endophytic fungus Pestalotiopsis fici reveals its lifestyle and high potential for synthesis of natural products.</title>
        <authorList>
            <person name="Wang X."/>
            <person name="Zhang X."/>
            <person name="Liu L."/>
            <person name="Xiang M."/>
            <person name="Wang W."/>
            <person name="Sun X."/>
            <person name="Che Y."/>
            <person name="Guo L."/>
            <person name="Liu G."/>
            <person name="Guo L."/>
            <person name="Wang C."/>
            <person name="Yin W.B."/>
            <person name="Stadler M."/>
            <person name="Zhang X."/>
            <person name="Liu X."/>
        </authorList>
    </citation>
    <scope>NUCLEOTIDE SEQUENCE [LARGE SCALE GENOMIC DNA]</scope>
    <source>
        <strain evidence="4">W106-1 / CGMCC3.15140</strain>
    </source>
</reference>
<evidence type="ECO:0000256" key="1">
    <source>
        <dbReference type="SAM" id="MobiDB-lite"/>
    </source>
</evidence>
<dbReference type="GO" id="GO:0016887">
    <property type="term" value="F:ATP hydrolysis activity"/>
    <property type="evidence" value="ECO:0007669"/>
    <property type="project" value="InterPro"/>
</dbReference>
<dbReference type="EMBL" id="KI912113">
    <property type="protein sequence ID" value="ETS79926.1"/>
    <property type="molecule type" value="Genomic_DNA"/>
</dbReference>
<dbReference type="InterPro" id="IPR054289">
    <property type="entry name" value="DUF7025"/>
</dbReference>
<dbReference type="InterPro" id="IPR003593">
    <property type="entry name" value="AAA+_ATPase"/>
</dbReference>
<dbReference type="Gene3D" id="3.40.50.300">
    <property type="entry name" value="P-loop containing nucleotide triphosphate hydrolases"/>
    <property type="match status" value="1"/>
</dbReference>
<dbReference type="GeneID" id="19272468"/>
<dbReference type="CDD" id="cd19481">
    <property type="entry name" value="RecA-like_protease"/>
    <property type="match status" value="1"/>
</dbReference>
<dbReference type="RefSeq" id="XP_007834227.1">
    <property type="nucleotide sequence ID" value="XM_007836036.1"/>
</dbReference>
<dbReference type="PANTHER" id="PTHR46411">
    <property type="entry name" value="FAMILY ATPASE, PUTATIVE-RELATED"/>
    <property type="match status" value="1"/>
</dbReference>
<gene>
    <name evidence="3" type="ORF">PFICI_07455</name>
</gene>
<dbReference type="Pfam" id="PF00004">
    <property type="entry name" value="AAA"/>
    <property type="match status" value="1"/>
</dbReference>
<dbReference type="STRING" id="1229662.W3X425"/>
<keyword evidence="4" id="KW-1185">Reference proteome</keyword>
<evidence type="ECO:0000259" key="2">
    <source>
        <dbReference type="SMART" id="SM00382"/>
    </source>
</evidence>
<dbReference type="KEGG" id="pfy:PFICI_07455"/>
<feature type="region of interest" description="Disordered" evidence="1">
    <location>
        <begin position="23"/>
        <end position="49"/>
    </location>
</feature>
<dbReference type="GO" id="GO:0005524">
    <property type="term" value="F:ATP binding"/>
    <property type="evidence" value="ECO:0007669"/>
    <property type="project" value="InterPro"/>
</dbReference>
<dbReference type="AlphaFoldDB" id="W3X425"/>
<dbReference type="InParanoid" id="W3X425"/>